<evidence type="ECO:0000313" key="7">
    <source>
        <dbReference type="Proteomes" id="UP000749559"/>
    </source>
</evidence>
<evidence type="ECO:0000256" key="3">
    <source>
        <dbReference type="ARBA" id="ARBA00022490"/>
    </source>
</evidence>
<comment type="subcellular location">
    <subcellularLocation>
        <location evidence="1">Cytoplasm</location>
    </subcellularLocation>
</comment>
<evidence type="ECO:0000256" key="1">
    <source>
        <dbReference type="ARBA" id="ARBA00004496"/>
    </source>
</evidence>
<protein>
    <recommendedName>
        <fullName evidence="8">Myeloid leukemia factor</fullName>
    </recommendedName>
</protein>
<feature type="compositionally biased region" description="Basic and acidic residues" evidence="5">
    <location>
        <begin position="48"/>
        <end position="59"/>
    </location>
</feature>
<feature type="region of interest" description="Disordered" evidence="5">
    <location>
        <begin position="135"/>
        <end position="220"/>
    </location>
</feature>
<dbReference type="Proteomes" id="UP000749559">
    <property type="component" value="Unassembled WGS sequence"/>
</dbReference>
<feature type="region of interest" description="Disordered" evidence="5">
    <location>
        <begin position="41"/>
        <end position="61"/>
    </location>
</feature>
<accession>A0A8S4MUJ9</accession>
<dbReference type="OrthoDB" id="8707547at2759"/>
<feature type="compositionally biased region" description="Basic and acidic residues" evidence="5">
    <location>
        <begin position="145"/>
        <end position="159"/>
    </location>
</feature>
<feature type="compositionally biased region" description="Basic residues" evidence="5">
    <location>
        <begin position="211"/>
        <end position="220"/>
    </location>
</feature>
<keyword evidence="4" id="KW-0597">Phosphoprotein</keyword>
<comment type="similarity">
    <text evidence="2">Belongs to the MLF family.</text>
</comment>
<dbReference type="EMBL" id="CAIIXF020000001">
    <property type="protein sequence ID" value="CAH1772362.1"/>
    <property type="molecule type" value="Genomic_DNA"/>
</dbReference>
<sequence>MLGGNFFKAFDEDPFFSGHREHMQRMSEMFNQPFGGIPAISQQGITDGRQRAPRGEQRQSRSMALSPFGMFDQNPFSGFGGMFQNMQNMQSMMMGGMQGRMMDLQNDPNCHSFSSSSVMTYSNTGNGQPEIYQASTSRTTAPGGVREERKAVRDSRSGLERQSVGHHIRDRGHVIERSRNHNTGDREENHNYENLDEDEAEGFHREFNTHMSRHPYNNRK</sequence>
<evidence type="ECO:0000256" key="5">
    <source>
        <dbReference type="SAM" id="MobiDB-lite"/>
    </source>
</evidence>
<reference evidence="6" key="1">
    <citation type="submission" date="2022-03" db="EMBL/GenBank/DDBJ databases">
        <authorList>
            <person name="Martin C."/>
        </authorList>
    </citation>
    <scope>NUCLEOTIDE SEQUENCE</scope>
</reference>
<keyword evidence="3" id="KW-0963">Cytoplasm</keyword>
<dbReference type="AlphaFoldDB" id="A0A8S4MUJ9"/>
<comment type="caution">
    <text evidence="6">The sequence shown here is derived from an EMBL/GenBank/DDBJ whole genome shotgun (WGS) entry which is preliminary data.</text>
</comment>
<dbReference type="GO" id="GO:0005737">
    <property type="term" value="C:cytoplasm"/>
    <property type="evidence" value="ECO:0007669"/>
    <property type="project" value="UniProtKB-SubCell"/>
</dbReference>
<feature type="compositionally biased region" description="Basic and acidic residues" evidence="5">
    <location>
        <begin position="171"/>
        <end position="193"/>
    </location>
</feature>
<evidence type="ECO:0000313" key="6">
    <source>
        <dbReference type="EMBL" id="CAH1772362.1"/>
    </source>
</evidence>
<dbReference type="Pfam" id="PF10248">
    <property type="entry name" value="Mlf1IP"/>
    <property type="match status" value="1"/>
</dbReference>
<name>A0A8S4MUJ9_OWEFU</name>
<keyword evidence="7" id="KW-1185">Reference proteome</keyword>
<evidence type="ECO:0000256" key="4">
    <source>
        <dbReference type="ARBA" id="ARBA00022553"/>
    </source>
</evidence>
<proteinExistence type="inferred from homology"/>
<evidence type="ECO:0008006" key="8">
    <source>
        <dbReference type="Google" id="ProtNLM"/>
    </source>
</evidence>
<dbReference type="InterPro" id="IPR019376">
    <property type="entry name" value="Myeloid_leukemia_factor"/>
</dbReference>
<dbReference type="PANTHER" id="PTHR13105">
    <property type="entry name" value="MYELOID LEUKEMIA FACTOR"/>
    <property type="match status" value="1"/>
</dbReference>
<organism evidence="6 7">
    <name type="scientific">Owenia fusiformis</name>
    <name type="common">Polychaete worm</name>
    <dbReference type="NCBI Taxonomy" id="6347"/>
    <lineage>
        <taxon>Eukaryota</taxon>
        <taxon>Metazoa</taxon>
        <taxon>Spiralia</taxon>
        <taxon>Lophotrochozoa</taxon>
        <taxon>Annelida</taxon>
        <taxon>Polychaeta</taxon>
        <taxon>Sedentaria</taxon>
        <taxon>Canalipalpata</taxon>
        <taxon>Sabellida</taxon>
        <taxon>Oweniida</taxon>
        <taxon>Oweniidae</taxon>
        <taxon>Owenia</taxon>
    </lineage>
</organism>
<gene>
    <name evidence="6" type="ORF">OFUS_LOCUS134</name>
</gene>
<evidence type="ECO:0000256" key="2">
    <source>
        <dbReference type="ARBA" id="ARBA00008332"/>
    </source>
</evidence>